<proteinExistence type="inferred from homology"/>
<evidence type="ECO:0000256" key="3">
    <source>
        <dbReference type="ARBA" id="ARBA00022475"/>
    </source>
</evidence>
<dbReference type="GO" id="GO:0005886">
    <property type="term" value="C:plasma membrane"/>
    <property type="evidence" value="ECO:0007669"/>
    <property type="project" value="UniProtKB-SubCell"/>
</dbReference>
<feature type="transmembrane region" description="Helical" evidence="7">
    <location>
        <begin position="20"/>
        <end position="37"/>
    </location>
</feature>
<evidence type="ECO:0000256" key="4">
    <source>
        <dbReference type="ARBA" id="ARBA00022692"/>
    </source>
</evidence>
<reference evidence="9 10" key="1">
    <citation type="submission" date="2020-08" db="EMBL/GenBank/DDBJ databases">
        <title>Genomic Encyclopedia of Type Strains, Phase IV (KMG-V): Genome sequencing to study the core and pangenomes of soil and plant-associated prokaryotes.</title>
        <authorList>
            <person name="Whitman W."/>
        </authorList>
    </citation>
    <scope>NUCLEOTIDE SEQUENCE [LARGE SCALE GENOMIC DNA]</scope>
    <source>
        <strain evidence="9 10">M8UP14</strain>
    </source>
</reference>
<evidence type="ECO:0000256" key="7">
    <source>
        <dbReference type="RuleBase" id="RU363032"/>
    </source>
</evidence>
<evidence type="ECO:0000256" key="6">
    <source>
        <dbReference type="ARBA" id="ARBA00023136"/>
    </source>
</evidence>
<dbReference type="Proteomes" id="UP000540989">
    <property type="component" value="Unassembled WGS sequence"/>
</dbReference>
<feature type="transmembrane region" description="Helical" evidence="7">
    <location>
        <begin position="258"/>
        <end position="279"/>
    </location>
</feature>
<keyword evidence="6 7" id="KW-0472">Membrane</keyword>
<sequence length="289" mass="32705">MAAFSPFDIVDIQARPNRLVAQALSCLLFLICIGLYMQTSINRHKENPEDRVTPNATQLANGIHASVFEPAEEDDYIPADDASKWERFKHSMIVKDTVSSGRRFLISLALLIPAVVLALHIGLFPWFGAGFLRFVLFFDKIVALSLLPILFIVFGIDEWSKIALIVIGVAPTMILDVTQMVKAVPQEQIVKAFTLDANNFDVAYRVVFRQVLPQVINSLRLNLKPMMLFLFAGEMIAASDGLAYRIAIMRRHMGMDVILPYVLWVAFLLFAIDLSLRLLNRRMHPWFQA</sequence>
<evidence type="ECO:0000313" key="9">
    <source>
        <dbReference type="EMBL" id="MBB5056986.1"/>
    </source>
</evidence>
<evidence type="ECO:0000313" key="10">
    <source>
        <dbReference type="Proteomes" id="UP000540989"/>
    </source>
</evidence>
<name>A0A7W8E322_9BACT</name>
<evidence type="ECO:0000256" key="1">
    <source>
        <dbReference type="ARBA" id="ARBA00004651"/>
    </source>
</evidence>
<dbReference type="Pfam" id="PF00528">
    <property type="entry name" value="BPD_transp_1"/>
    <property type="match status" value="1"/>
</dbReference>
<keyword evidence="4 7" id="KW-0812">Transmembrane</keyword>
<dbReference type="InterPro" id="IPR035906">
    <property type="entry name" value="MetI-like_sf"/>
</dbReference>
<protein>
    <submittedName>
        <fullName evidence="9">NitT/TauT family transport system permease protein</fullName>
    </submittedName>
</protein>
<organism evidence="9 10">
    <name type="scientific">Granulicella aggregans</name>
    <dbReference type="NCBI Taxonomy" id="474949"/>
    <lineage>
        <taxon>Bacteria</taxon>
        <taxon>Pseudomonadati</taxon>
        <taxon>Acidobacteriota</taxon>
        <taxon>Terriglobia</taxon>
        <taxon>Terriglobales</taxon>
        <taxon>Acidobacteriaceae</taxon>
        <taxon>Granulicella</taxon>
    </lineage>
</organism>
<keyword evidence="5 7" id="KW-1133">Transmembrane helix</keyword>
<evidence type="ECO:0000256" key="5">
    <source>
        <dbReference type="ARBA" id="ARBA00022989"/>
    </source>
</evidence>
<comment type="caution">
    <text evidence="9">The sequence shown here is derived from an EMBL/GenBank/DDBJ whole genome shotgun (WGS) entry which is preliminary data.</text>
</comment>
<evidence type="ECO:0000256" key="2">
    <source>
        <dbReference type="ARBA" id="ARBA00022448"/>
    </source>
</evidence>
<gene>
    <name evidence="9" type="ORF">HDF16_001671</name>
</gene>
<comment type="similarity">
    <text evidence="7">Belongs to the binding-protein-dependent transport system permease family.</text>
</comment>
<dbReference type="GO" id="GO:0055085">
    <property type="term" value="P:transmembrane transport"/>
    <property type="evidence" value="ECO:0007669"/>
    <property type="project" value="InterPro"/>
</dbReference>
<keyword evidence="2 7" id="KW-0813">Transport</keyword>
<dbReference type="SUPFAM" id="SSF161098">
    <property type="entry name" value="MetI-like"/>
    <property type="match status" value="1"/>
</dbReference>
<keyword evidence="10" id="KW-1185">Reference proteome</keyword>
<dbReference type="RefSeq" id="WP_184215412.1">
    <property type="nucleotide sequence ID" value="NZ_JACHIP010000002.1"/>
</dbReference>
<feature type="domain" description="ABC transmembrane type-1" evidence="8">
    <location>
        <begin position="100"/>
        <end position="280"/>
    </location>
</feature>
<comment type="subcellular location">
    <subcellularLocation>
        <location evidence="1 7">Cell membrane</location>
        <topology evidence="1 7">Multi-pass membrane protein</topology>
    </subcellularLocation>
</comment>
<keyword evidence="3" id="KW-1003">Cell membrane</keyword>
<dbReference type="EMBL" id="JACHIP010000002">
    <property type="protein sequence ID" value="MBB5056986.1"/>
    <property type="molecule type" value="Genomic_DNA"/>
</dbReference>
<dbReference type="PANTHER" id="PTHR30151">
    <property type="entry name" value="ALKANE SULFONATE ABC TRANSPORTER-RELATED, MEMBRANE SUBUNIT"/>
    <property type="match status" value="1"/>
</dbReference>
<accession>A0A7W8E322</accession>
<feature type="transmembrane region" description="Helical" evidence="7">
    <location>
        <begin position="226"/>
        <end position="246"/>
    </location>
</feature>
<feature type="transmembrane region" description="Helical" evidence="7">
    <location>
        <begin position="104"/>
        <end position="128"/>
    </location>
</feature>
<evidence type="ECO:0000259" key="8">
    <source>
        <dbReference type="PROSITE" id="PS50928"/>
    </source>
</evidence>
<dbReference type="InterPro" id="IPR000515">
    <property type="entry name" value="MetI-like"/>
</dbReference>
<dbReference type="PANTHER" id="PTHR30151:SF0">
    <property type="entry name" value="ABC TRANSPORTER PERMEASE PROTEIN MJ0413-RELATED"/>
    <property type="match status" value="1"/>
</dbReference>
<dbReference type="Gene3D" id="1.10.3720.10">
    <property type="entry name" value="MetI-like"/>
    <property type="match status" value="1"/>
</dbReference>
<feature type="transmembrane region" description="Helical" evidence="7">
    <location>
        <begin position="134"/>
        <end position="155"/>
    </location>
</feature>
<dbReference type="AlphaFoldDB" id="A0A7W8E322"/>
<dbReference type="PROSITE" id="PS50928">
    <property type="entry name" value="ABC_TM1"/>
    <property type="match status" value="1"/>
</dbReference>